<evidence type="ECO:0000313" key="3">
    <source>
        <dbReference type="Proteomes" id="UP000607653"/>
    </source>
</evidence>
<evidence type="ECO:0000313" key="2">
    <source>
        <dbReference type="EMBL" id="DAD31704.1"/>
    </source>
</evidence>
<sequence>MKKCRVDLENVAEEIIYNILVNIPARTLYDLRPVCKLWYNLMEYPEFYC</sequence>
<reference evidence="2 3" key="1">
    <citation type="journal article" date="2020" name="Mol. Biol. Evol.">
        <title>Distinct Expression and Methylation Patterns for Genes with Different Fates following a Single Whole-Genome Duplication in Flowering Plants.</title>
        <authorList>
            <person name="Shi T."/>
            <person name="Rahmani R.S."/>
            <person name="Gugger P.F."/>
            <person name="Wang M."/>
            <person name="Li H."/>
            <person name="Zhang Y."/>
            <person name="Li Z."/>
            <person name="Wang Q."/>
            <person name="Van de Peer Y."/>
            <person name="Marchal K."/>
            <person name="Chen J."/>
        </authorList>
    </citation>
    <scope>NUCLEOTIDE SEQUENCE [LARGE SCALE GENOMIC DNA]</scope>
    <source>
        <tissue evidence="2">Leaf</tissue>
    </source>
</reference>
<comment type="caution">
    <text evidence="2">The sequence shown here is derived from an EMBL/GenBank/DDBJ whole genome shotgun (WGS) entry which is preliminary data.</text>
</comment>
<organism evidence="2 3">
    <name type="scientific">Nelumbo nucifera</name>
    <name type="common">Sacred lotus</name>
    <dbReference type="NCBI Taxonomy" id="4432"/>
    <lineage>
        <taxon>Eukaryota</taxon>
        <taxon>Viridiplantae</taxon>
        <taxon>Streptophyta</taxon>
        <taxon>Embryophyta</taxon>
        <taxon>Tracheophyta</taxon>
        <taxon>Spermatophyta</taxon>
        <taxon>Magnoliopsida</taxon>
        <taxon>Proteales</taxon>
        <taxon>Nelumbonaceae</taxon>
        <taxon>Nelumbo</taxon>
    </lineage>
</organism>
<dbReference type="InterPro" id="IPR001810">
    <property type="entry name" value="F-box_dom"/>
</dbReference>
<evidence type="ECO:0000259" key="1">
    <source>
        <dbReference type="PROSITE" id="PS50181"/>
    </source>
</evidence>
<dbReference type="SUPFAM" id="SSF81383">
    <property type="entry name" value="F-box domain"/>
    <property type="match status" value="1"/>
</dbReference>
<dbReference type="PROSITE" id="PS50181">
    <property type="entry name" value="FBOX"/>
    <property type="match status" value="1"/>
</dbReference>
<dbReference type="Proteomes" id="UP000607653">
    <property type="component" value="Unassembled WGS sequence"/>
</dbReference>
<protein>
    <recommendedName>
        <fullName evidence="1">F-box domain-containing protein</fullName>
    </recommendedName>
</protein>
<dbReference type="AlphaFoldDB" id="A0A822YC60"/>
<proteinExistence type="predicted"/>
<name>A0A822YC60_NELNU</name>
<feature type="domain" description="F-box" evidence="1">
    <location>
        <begin position="5"/>
        <end position="49"/>
    </location>
</feature>
<keyword evidence="3" id="KW-1185">Reference proteome</keyword>
<gene>
    <name evidence="2" type="ORF">HUJ06_010555</name>
</gene>
<dbReference type="Gene3D" id="1.20.1280.50">
    <property type="match status" value="1"/>
</dbReference>
<accession>A0A822YC60</accession>
<dbReference type="InterPro" id="IPR036047">
    <property type="entry name" value="F-box-like_dom_sf"/>
</dbReference>
<dbReference type="EMBL" id="DUZY01000003">
    <property type="protein sequence ID" value="DAD31704.1"/>
    <property type="molecule type" value="Genomic_DNA"/>
</dbReference>